<dbReference type="FunFam" id="3.90.190.10:FF:000090">
    <property type="entry name" value="Dual specificity phosphatase catalytic domain protein"/>
    <property type="match status" value="1"/>
</dbReference>
<dbReference type="InterPro" id="IPR000340">
    <property type="entry name" value="Dual-sp_phosphatase_cat-dom"/>
</dbReference>
<dbReference type="InterPro" id="IPR000073">
    <property type="entry name" value="AB_hydrolase_1"/>
</dbReference>
<sequence>MAGPAAAPDAGAGDPPLLRDNSRIQSYTAARSGIEYPGLRVFFRPHPKAAELPVDPAPLPLLVFVHGLGGSAAQFHPLLTSLANSASTLAVDLPGCGRSLFAPRSWDAYSTDALVDLLETVIDDHRTENQGVVFIAHSMGTVLAARLANRSSAASRSALSQHVMGLVAICPVAGPLPEATANAARRLLWIPEFIFNVWRAWDRWGGPESASVRRFVGPNGDRETRILQDRFNSQSRSGVFRRMAWGSLPTYVDGKPTGGLFGEPTWAGLDIPVYLIAGEHDKVTPPTEVSKIVALIKPDDAGCNHRSGGHADTSAAAGKDSAKTAVDSEAIGVSLGDAAAPVNLIKRKEDRLPESVEAIRPEDFDRRLRTASPDEPYEDPSTPRDPDGTSRIPPQPRRPPMSIKTTILPSGHALMYAPTVVRVLAGLVGDFLDESITGRFSLGWQLQYLSREGKWDVKNLAKWKGVQPVSEPVAGIFRAMKTLREVDDEHSPKVFATNWGGTIKDIIDISHDNPVYDPRSLGEEIRYHKFPTVSKIPPTDDEVEKFIALVDRVRGEQKVRMAVPDSDSKDCFVGVHCHYGFNRTGYFLVCYLIERCGFGVQEAIDTFAAARPNGIRHVHFLDRLFVRYSGMVK</sequence>
<dbReference type="InterPro" id="IPR000387">
    <property type="entry name" value="Tyr_Pase_dom"/>
</dbReference>
<dbReference type="EMBL" id="KQ964247">
    <property type="protein sequence ID" value="KXJ94644.1"/>
    <property type="molecule type" value="Genomic_DNA"/>
</dbReference>
<protein>
    <recommendedName>
        <fullName evidence="2">Tyrosine specific protein phosphatases domain-containing protein</fullName>
    </recommendedName>
</protein>
<dbReference type="Proteomes" id="UP000070501">
    <property type="component" value="Unassembled WGS sequence"/>
</dbReference>
<dbReference type="Gene3D" id="3.90.190.10">
    <property type="entry name" value="Protein tyrosine phosphatase superfamily"/>
    <property type="match status" value="1"/>
</dbReference>
<dbReference type="Pfam" id="PF12697">
    <property type="entry name" value="Abhydrolase_6"/>
    <property type="match status" value="1"/>
</dbReference>
<evidence type="ECO:0000313" key="4">
    <source>
        <dbReference type="Proteomes" id="UP000070501"/>
    </source>
</evidence>
<name>A0A136JBT7_9PEZI</name>
<evidence type="ECO:0000259" key="2">
    <source>
        <dbReference type="PROSITE" id="PS50056"/>
    </source>
</evidence>
<organism evidence="3 4">
    <name type="scientific">Microdochium bolleyi</name>
    <dbReference type="NCBI Taxonomy" id="196109"/>
    <lineage>
        <taxon>Eukaryota</taxon>
        <taxon>Fungi</taxon>
        <taxon>Dikarya</taxon>
        <taxon>Ascomycota</taxon>
        <taxon>Pezizomycotina</taxon>
        <taxon>Sordariomycetes</taxon>
        <taxon>Xylariomycetidae</taxon>
        <taxon>Xylariales</taxon>
        <taxon>Microdochiaceae</taxon>
        <taxon>Microdochium</taxon>
    </lineage>
</organism>
<dbReference type="PROSITE" id="PS00383">
    <property type="entry name" value="TYR_PHOSPHATASE_1"/>
    <property type="match status" value="1"/>
</dbReference>
<dbReference type="SUPFAM" id="SSF52799">
    <property type="entry name" value="(Phosphotyrosine protein) phosphatases II"/>
    <property type="match status" value="1"/>
</dbReference>
<feature type="compositionally biased region" description="Basic and acidic residues" evidence="1">
    <location>
        <begin position="356"/>
        <end position="368"/>
    </location>
</feature>
<dbReference type="InterPro" id="IPR016130">
    <property type="entry name" value="Tyr_Pase_AS"/>
</dbReference>
<dbReference type="InterPro" id="IPR029021">
    <property type="entry name" value="Prot-tyrosine_phosphatase-like"/>
</dbReference>
<dbReference type="AlphaFoldDB" id="A0A136JBT7"/>
<dbReference type="Pfam" id="PF00782">
    <property type="entry name" value="DSPc"/>
    <property type="match status" value="1"/>
</dbReference>
<feature type="domain" description="Tyrosine specific protein phosphatases" evidence="2">
    <location>
        <begin position="544"/>
        <end position="616"/>
    </location>
</feature>
<accession>A0A136JBT7</accession>
<dbReference type="PANTHER" id="PTHR10367">
    <property type="entry name" value="MRNA-CAPPING ENZYME"/>
    <property type="match status" value="1"/>
</dbReference>
<feature type="region of interest" description="Disordered" evidence="1">
    <location>
        <begin position="356"/>
        <end position="403"/>
    </location>
</feature>
<gene>
    <name evidence="3" type="ORF">Micbo1qcDRAFT_232088</name>
</gene>
<dbReference type="OrthoDB" id="428974at2759"/>
<dbReference type="SUPFAM" id="SSF53474">
    <property type="entry name" value="alpha/beta-Hydrolases"/>
    <property type="match status" value="1"/>
</dbReference>
<evidence type="ECO:0000256" key="1">
    <source>
        <dbReference type="SAM" id="MobiDB-lite"/>
    </source>
</evidence>
<proteinExistence type="predicted"/>
<dbReference type="InterPro" id="IPR029058">
    <property type="entry name" value="AB_hydrolase_fold"/>
</dbReference>
<dbReference type="InterPro" id="IPR051029">
    <property type="entry name" value="mRNA_Capping_Enz/RNA_Phosphat"/>
</dbReference>
<reference evidence="4" key="1">
    <citation type="submission" date="2016-02" db="EMBL/GenBank/DDBJ databases">
        <title>Draft genome sequence of Microdochium bolleyi, a fungal endophyte of beachgrass.</title>
        <authorList>
            <consortium name="DOE Joint Genome Institute"/>
            <person name="David A.S."/>
            <person name="May G."/>
            <person name="Haridas S."/>
            <person name="Lim J."/>
            <person name="Wang M."/>
            <person name="Labutti K."/>
            <person name="Lipzen A."/>
            <person name="Barry K."/>
            <person name="Grigoriev I.V."/>
        </authorList>
    </citation>
    <scope>NUCLEOTIDE SEQUENCE [LARGE SCALE GENOMIC DNA]</scope>
    <source>
        <strain evidence="4">J235TASD1</strain>
    </source>
</reference>
<dbReference type="Gene3D" id="3.40.50.1820">
    <property type="entry name" value="alpha/beta hydrolase"/>
    <property type="match status" value="1"/>
</dbReference>
<dbReference type="PANTHER" id="PTHR10367:SF25">
    <property type="entry name" value="DUAL SPECIFICITY PHOSPHATASE CATALYTIC DOMAIN PROTEIN (AFU_ORTHOLOGUE AFUA_1G03540)"/>
    <property type="match status" value="1"/>
</dbReference>
<keyword evidence="4" id="KW-1185">Reference proteome</keyword>
<evidence type="ECO:0000313" key="3">
    <source>
        <dbReference type="EMBL" id="KXJ94644.1"/>
    </source>
</evidence>
<dbReference type="CDD" id="cd14502">
    <property type="entry name" value="RNA_5'-triphosphatase"/>
    <property type="match status" value="1"/>
</dbReference>
<dbReference type="STRING" id="196109.A0A136JBT7"/>
<dbReference type="PROSITE" id="PS50056">
    <property type="entry name" value="TYR_PHOSPHATASE_2"/>
    <property type="match status" value="1"/>
</dbReference>
<dbReference type="GO" id="GO:0004484">
    <property type="term" value="F:mRNA guanylyltransferase activity"/>
    <property type="evidence" value="ECO:0007669"/>
    <property type="project" value="TreeGrafter"/>
</dbReference>
<dbReference type="GO" id="GO:0006370">
    <property type="term" value="P:7-methylguanosine mRNA capping"/>
    <property type="evidence" value="ECO:0007669"/>
    <property type="project" value="TreeGrafter"/>
</dbReference>
<dbReference type="InParanoid" id="A0A136JBT7"/>